<dbReference type="VEuPathDB" id="FungiDB:C7M61_003820"/>
<evidence type="ECO:0000256" key="1">
    <source>
        <dbReference type="SAM" id="MobiDB-lite"/>
    </source>
</evidence>
<sequence length="439" mass="50348">MGLFHHKPIQGSILPMGRGPPVGKPHEKTEVKEETNDDDDDKPKKVYGKEKAPKKEKKKDVPETETDINTRLNALLFDTSEESVDMYRLENNLLDYLGRLYFDDYDSDASIVSPLPLAPSTSDRQNAFLTVQSAAQRLRSPSPSKRPAFLRQSSFERGVSFDTLEDKHHKAITLKLRHPQFRFRRNNKTYLVGFNNDVESLKAIEWALQEMVINGDTVIVLQVLDEKVYKQVDSELGEQVLAKIEKLNTHNKKISLVYEAVIGKPQKLLRGAIDEYKPAMMIVGTHNYERAQLKHLNLSQNIIDLSHPTHSSQPHKHRGFLLKASTSKYFLQFALVPCIVVKPIYHYTEQLEKPIEGETYFHDWLANIDISATREEKKKKSRFAMLSPLLSRNSSLTNLSDMNKDRSRNLDATFNFGSRDPSPAGDLEHKSRLSRFFHH</sequence>
<dbReference type="RefSeq" id="XP_024712828.1">
    <property type="nucleotide sequence ID" value="XM_024859154.1"/>
</dbReference>
<dbReference type="Proteomes" id="UP000241107">
    <property type="component" value="Unassembled WGS sequence"/>
</dbReference>
<feature type="domain" description="UspA" evidence="2">
    <location>
        <begin position="188"/>
        <end position="287"/>
    </location>
</feature>
<dbReference type="EMBL" id="PYFQ01000010">
    <property type="protein sequence ID" value="PSK36955.1"/>
    <property type="molecule type" value="Genomic_DNA"/>
</dbReference>
<reference evidence="3 4" key="1">
    <citation type="submission" date="2018-03" db="EMBL/GenBank/DDBJ databases">
        <title>Candida pseudohaemulonii genome assembly and annotation.</title>
        <authorList>
            <person name="Munoz J.F."/>
            <person name="Gade L.G."/>
            <person name="Chow N.A."/>
            <person name="Litvintseva A.P."/>
            <person name="Loparev V.N."/>
            <person name="Cuomo C.A."/>
        </authorList>
    </citation>
    <scope>NUCLEOTIDE SEQUENCE [LARGE SCALE GENOMIC DNA]</scope>
    <source>
        <strain evidence="3 4">B12108</strain>
    </source>
</reference>
<organism evidence="3 4">
    <name type="scientific">Candidozyma pseudohaemuli</name>
    <dbReference type="NCBI Taxonomy" id="418784"/>
    <lineage>
        <taxon>Eukaryota</taxon>
        <taxon>Fungi</taxon>
        <taxon>Dikarya</taxon>
        <taxon>Ascomycota</taxon>
        <taxon>Saccharomycotina</taxon>
        <taxon>Pichiomycetes</taxon>
        <taxon>Metschnikowiaceae</taxon>
        <taxon>Candidozyma</taxon>
    </lineage>
</organism>
<dbReference type="OrthoDB" id="843225at2759"/>
<name>A0A2P7YLZ2_9ASCO</name>
<dbReference type="InterPro" id="IPR006016">
    <property type="entry name" value="UspA"/>
</dbReference>
<dbReference type="SUPFAM" id="SSF52402">
    <property type="entry name" value="Adenine nucleotide alpha hydrolases-like"/>
    <property type="match status" value="1"/>
</dbReference>
<accession>A0A2P7YLZ2</accession>
<proteinExistence type="predicted"/>
<evidence type="ECO:0000259" key="2">
    <source>
        <dbReference type="Pfam" id="PF00582"/>
    </source>
</evidence>
<gene>
    <name evidence="3" type="ORF">C7M61_003820</name>
</gene>
<dbReference type="STRING" id="418784.A0A2P7YLZ2"/>
<dbReference type="Pfam" id="PF00582">
    <property type="entry name" value="Usp"/>
    <property type="match status" value="1"/>
</dbReference>
<evidence type="ECO:0000313" key="3">
    <source>
        <dbReference type="EMBL" id="PSK36955.1"/>
    </source>
</evidence>
<dbReference type="AlphaFoldDB" id="A0A2P7YLZ2"/>
<dbReference type="Gene3D" id="3.40.50.620">
    <property type="entry name" value="HUPs"/>
    <property type="match status" value="1"/>
</dbReference>
<protein>
    <recommendedName>
        <fullName evidence="2">UspA domain-containing protein</fullName>
    </recommendedName>
</protein>
<dbReference type="InterPro" id="IPR014729">
    <property type="entry name" value="Rossmann-like_a/b/a_fold"/>
</dbReference>
<dbReference type="PANTHER" id="PTHR47815:SF1">
    <property type="entry name" value="UNIVERSAL STRESS PROTEIN A FAMILY PROTEIN C25B2.10"/>
    <property type="match status" value="1"/>
</dbReference>
<dbReference type="CDD" id="cd23659">
    <property type="entry name" value="USP_At3g01520-like"/>
    <property type="match status" value="1"/>
</dbReference>
<feature type="compositionally biased region" description="Basic and acidic residues" evidence="1">
    <location>
        <begin position="24"/>
        <end position="34"/>
    </location>
</feature>
<feature type="region of interest" description="Disordered" evidence="1">
    <location>
        <begin position="1"/>
        <end position="65"/>
    </location>
</feature>
<comment type="caution">
    <text evidence="3">The sequence shown here is derived from an EMBL/GenBank/DDBJ whole genome shotgun (WGS) entry which is preliminary data.</text>
</comment>
<dbReference type="GeneID" id="36567208"/>
<dbReference type="PANTHER" id="PTHR47815">
    <property type="entry name" value="UNIVERSAL STRESS PROTEIN A FAMILY PROTEIN C25B2.10"/>
    <property type="match status" value="1"/>
</dbReference>
<feature type="compositionally biased region" description="Basic and acidic residues" evidence="1">
    <location>
        <begin position="41"/>
        <end position="62"/>
    </location>
</feature>
<keyword evidence="4" id="KW-1185">Reference proteome</keyword>
<evidence type="ECO:0000313" key="4">
    <source>
        <dbReference type="Proteomes" id="UP000241107"/>
    </source>
</evidence>